<dbReference type="PANTHER" id="PTHR43899:SF7">
    <property type="entry name" value="17-BETA-HYDROXYSTEROID DEHYDROGENASE TYPE 3"/>
    <property type="match status" value="1"/>
</dbReference>
<evidence type="ECO:0000256" key="5">
    <source>
        <dbReference type="RuleBase" id="RU000363"/>
    </source>
</evidence>
<keyword evidence="3" id="KW-0443">Lipid metabolism</keyword>
<comment type="subcellular location">
    <subcellularLocation>
        <location evidence="1">Endoplasmic reticulum</location>
    </subcellularLocation>
</comment>
<dbReference type="PRINTS" id="PR00081">
    <property type="entry name" value="GDHRDH"/>
</dbReference>
<evidence type="ECO:0000256" key="6">
    <source>
        <dbReference type="SAM" id="Phobius"/>
    </source>
</evidence>
<dbReference type="GeneTree" id="ENSGT00940000160266"/>
<reference evidence="7 8" key="1">
    <citation type="submission" date="2018-03" db="EMBL/GenBank/DDBJ databases">
        <title>Finding Nemo's genes: A chromosome-scale reference assembly of the genome of the orange clownfish Amphiprion percula.</title>
        <authorList>
            <person name="Lehmann R."/>
        </authorList>
    </citation>
    <scope>NUCLEOTIDE SEQUENCE</scope>
</reference>
<keyword evidence="2" id="KW-0521">NADP</keyword>
<dbReference type="STRING" id="161767.ENSAPEP00000007563"/>
<sequence>MGVSSNWVIPSLSVSLCHWTQNFFLQHTQTHRSLNLAIPEKQSMDFMELIFICLGAAVVVYYGVKLLFFARMLFPKLCFPLPKTFFTSMGEWAVVTGASEGIGRAYAFALAERGMNVVIMSRTKATLDQVAKEIGETTGQTVKVIATDFTNQNVFDEIEAQLKDLNVGILVNNVGTLPSHIPCKFLEFEELDKAITNVINCNVKTMAKMCKMILPGMANRGKGLILNISSGIATIPFPLYTLYAASKVFVERFSQGLQAEYKDKGIIMQAIAPFGISTRMAGYQQTNTVTLSPEDFVKSSLLYLRAGDKTNGSVCHTFLGWLLQAIPLKVLYSEFMQHSLQDYVKKKTAQTASSSAS</sequence>
<dbReference type="InterPro" id="IPR020904">
    <property type="entry name" value="Sc_DH/Rdtase_CS"/>
</dbReference>
<dbReference type="PRINTS" id="PR00080">
    <property type="entry name" value="SDRFAMILY"/>
</dbReference>
<accession>A0A3P8S3W4</accession>
<dbReference type="FunFam" id="3.40.50.720:FF:000137">
    <property type="entry name" value="Hydroxysteroid (17-beta) dehydrogenase 3"/>
    <property type="match status" value="1"/>
</dbReference>
<dbReference type="Proteomes" id="UP000265080">
    <property type="component" value="Chromosome 5"/>
</dbReference>
<keyword evidence="4" id="KW-0560">Oxidoreductase</keyword>
<reference evidence="7" key="3">
    <citation type="submission" date="2025-09" db="UniProtKB">
        <authorList>
            <consortium name="Ensembl"/>
        </authorList>
    </citation>
    <scope>IDENTIFICATION</scope>
</reference>
<evidence type="ECO:0000256" key="4">
    <source>
        <dbReference type="ARBA" id="ARBA00023002"/>
    </source>
</evidence>
<dbReference type="Ensembl" id="ENSAPET00000007782.1">
    <property type="protein sequence ID" value="ENSAPEP00000007563.1"/>
    <property type="gene ID" value="ENSAPEG00000005436.1"/>
</dbReference>
<name>A0A3P8S3W4_AMPPE</name>
<dbReference type="GO" id="GO:0005783">
    <property type="term" value="C:endoplasmic reticulum"/>
    <property type="evidence" value="ECO:0007669"/>
    <property type="project" value="UniProtKB-SubCell"/>
</dbReference>
<proteinExistence type="inferred from homology"/>
<reference evidence="7" key="2">
    <citation type="submission" date="2025-08" db="UniProtKB">
        <authorList>
            <consortium name="Ensembl"/>
        </authorList>
    </citation>
    <scope>IDENTIFICATION</scope>
</reference>
<dbReference type="InterPro" id="IPR051019">
    <property type="entry name" value="VLCFA-Steroid_DH"/>
</dbReference>
<evidence type="ECO:0000256" key="1">
    <source>
        <dbReference type="ARBA" id="ARBA00004240"/>
    </source>
</evidence>
<keyword evidence="8" id="KW-1185">Reference proteome</keyword>
<keyword evidence="6" id="KW-1133">Transmembrane helix</keyword>
<dbReference type="PROSITE" id="PS00061">
    <property type="entry name" value="ADH_SHORT"/>
    <property type="match status" value="1"/>
</dbReference>
<keyword evidence="3" id="KW-0752">Steroid biosynthesis</keyword>
<evidence type="ECO:0000313" key="7">
    <source>
        <dbReference type="Ensembl" id="ENSAPEP00000007563.1"/>
    </source>
</evidence>
<dbReference type="Gene3D" id="3.40.50.720">
    <property type="entry name" value="NAD(P)-binding Rossmann-like Domain"/>
    <property type="match status" value="1"/>
</dbReference>
<dbReference type="PANTHER" id="PTHR43899">
    <property type="entry name" value="RH59310P"/>
    <property type="match status" value="1"/>
</dbReference>
<dbReference type="Pfam" id="PF00106">
    <property type="entry name" value="adh_short"/>
    <property type="match status" value="1"/>
</dbReference>
<dbReference type="AlphaFoldDB" id="A0A3P8S3W4"/>
<protein>
    <submittedName>
        <fullName evidence="7">Hydroxysteroid (17-beta) dehydrogenase 3</fullName>
    </submittedName>
</protein>
<dbReference type="InterPro" id="IPR036291">
    <property type="entry name" value="NAD(P)-bd_dom_sf"/>
</dbReference>
<dbReference type="GO" id="GO:0047045">
    <property type="term" value="F:testosterone dehydrogenase (NADP+) activity"/>
    <property type="evidence" value="ECO:0007669"/>
    <property type="project" value="Ensembl"/>
</dbReference>
<feature type="transmembrane region" description="Helical" evidence="6">
    <location>
        <begin position="49"/>
        <end position="74"/>
    </location>
</feature>
<comment type="similarity">
    <text evidence="5">Belongs to the short-chain dehydrogenases/reductases (SDR) family.</text>
</comment>
<dbReference type="CDD" id="cd05356">
    <property type="entry name" value="17beta-HSD1_like_SDR_c"/>
    <property type="match status" value="1"/>
</dbReference>
<dbReference type="OMA" id="GNMPIPN"/>
<evidence type="ECO:0000313" key="8">
    <source>
        <dbReference type="Proteomes" id="UP000265080"/>
    </source>
</evidence>
<evidence type="ECO:0000256" key="2">
    <source>
        <dbReference type="ARBA" id="ARBA00022857"/>
    </source>
</evidence>
<dbReference type="GO" id="GO:0006702">
    <property type="term" value="P:androgen biosynthetic process"/>
    <property type="evidence" value="ECO:0007669"/>
    <property type="project" value="Ensembl"/>
</dbReference>
<keyword evidence="6" id="KW-0472">Membrane</keyword>
<evidence type="ECO:0000256" key="3">
    <source>
        <dbReference type="ARBA" id="ARBA00022955"/>
    </source>
</evidence>
<dbReference type="InterPro" id="IPR002347">
    <property type="entry name" value="SDR_fam"/>
</dbReference>
<organism evidence="7 8">
    <name type="scientific">Amphiprion percula</name>
    <name type="common">Orange clownfish</name>
    <name type="synonym">Lutjanus percula</name>
    <dbReference type="NCBI Taxonomy" id="161767"/>
    <lineage>
        <taxon>Eukaryota</taxon>
        <taxon>Metazoa</taxon>
        <taxon>Chordata</taxon>
        <taxon>Craniata</taxon>
        <taxon>Vertebrata</taxon>
        <taxon>Euteleostomi</taxon>
        <taxon>Actinopterygii</taxon>
        <taxon>Neopterygii</taxon>
        <taxon>Teleostei</taxon>
        <taxon>Neoteleostei</taxon>
        <taxon>Acanthomorphata</taxon>
        <taxon>Ovalentaria</taxon>
        <taxon>Pomacentridae</taxon>
        <taxon>Amphiprion</taxon>
    </lineage>
</organism>
<keyword evidence="6" id="KW-0812">Transmembrane</keyword>
<keyword evidence="3" id="KW-0444">Lipid biosynthesis</keyword>
<dbReference type="SUPFAM" id="SSF51735">
    <property type="entry name" value="NAD(P)-binding Rossmann-fold domains"/>
    <property type="match status" value="1"/>
</dbReference>